<dbReference type="PROSITE" id="PS51318">
    <property type="entry name" value="TAT"/>
    <property type="match status" value="1"/>
</dbReference>
<dbReference type="AlphaFoldDB" id="A0A8U0IJE8"/>
<dbReference type="GeneID" id="72188502"/>
<name>A0A8U0IJE8_9EURY</name>
<evidence type="ECO:0000313" key="2">
    <source>
        <dbReference type="EMBL" id="UPW00805.1"/>
    </source>
</evidence>
<evidence type="ECO:0000313" key="3">
    <source>
        <dbReference type="Proteomes" id="UP000830434"/>
    </source>
</evidence>
<dbReference type="Proteomes" id="UP000830434">
    <property type="component" value="Chromosome"/>
</dbReference>
<dbReference type="PROSITE" id="PS51257">
    <property type="entry name" value="PROKAR_LIPOPROTEIN"/>
    <property type="match status" value="1"/>
</dbReference>
<protein>
    <recommendedName>
        <fullName evidence="4">Lipoprotein</fullName>
    </recommendedName>
</protein>
<dbReference type="InterPro" id="IPR006311">
    <property type="entry name" value="TAT_signal"/>
</dbReference>
<keyword evidence="3" id="KW-1185">Reference proteome</keyword>
<organism evidence="2 3">
    <name type="scientific">Halorussus gelatinilyticus</name>
    <dbReference type="NCBI Taxonomy" id="2937524"/>
    <lineage>
        <taxon>Archaea</taxon>
        <taxon>Methanobacteriati</taxon>
        <taxon>Methanobacteriota</taxon>
        <taxon>Stenosarchaea group</taxon>
        <taxon>Halobacteria</taxon>
        <taxon>Halobacteriales</taxon>
        <taxon>Haladaptataceae</taxon>
        <taxon>Halorussus</taxon>
    </lineage>
</organism>
<evidence type="ECO:0008006" key="4">
    <source>
        <dbReference type="Google" id="ProtNLM"/>
    </source>
</evidence>
<dbReference type="RefSeq" id="WP_248655213.1">
    <property type="nucleotide sequence ID" value="NZ_CP096658.1"/>
</dbReference>
<dbReference type="KEGG" id="haxz:M0R88_01565"/>
<dbReference type="EMBL" id="CP096658">
    <property type="protein sequence ID" value="UPW00805.1"/>
    <property type="molecule type" value="Genomic_DNA"/>
</dbReference>
<proteinExistence type="predicted"/>
<sequence>MDGLTRRSLLVAVGVGLASAGCLSDAGGPAAGGGTTTSGRPTDATPTDATTTRATEKTTRGTDGATTDSAADATTGDWIAQASNSPDPSHEVTVESDFSGSRRLRVTVVRKATGETVFETTDEFSRGEHTLYNLKAADPEGVEEFRVCAELLSAGTSTVGNATATVGGATAATTTDSPRRDCVTLATNECYGSAHVRLSEDGSMNIIYAIC</sequence>
<accession>A0A8U0IJE8</accession>
<gene>
    <name evidence="2" type="ORF">M0R88_01565</name>
</gene>
<reference evidence="2" key="1">
    <citation type="submission" date="2022-04" db="EMBL/GenBank/DDBJ databases">
        <title>Diverse halophilic archaea isolated from saline environments.</title>
        <authorList>
            <person name="Cui H.-L."/>
        </authorList>
    </citation>
    <scope>NUCLEOTIDE SEQUENCE</scope>
    <source>
        <strain evidence="2">XZYJT40</strain>
    </source>
</reference>
<feature type="compositionally biased region" description="Low complexity" evidence="1">
    <location>
        <begin position="61"/>
        <end position="74"/>
    </location>
</feature>
<feature type="compositionally biased region" description="Low complexity" evidence="1">
    <location>
        <begin position="37"/>
        <end position="53"/>
    </location>
</feature>
<evidence type="ECO:0000256" key="1">
    <source>
        <dbReference type="SAM" id="MobiDB-lite"/>
    </source>
</evidence>
<feature type="region of interest" description="Disordered" evidence="1">
    <location>
        <begin position="23"/>
        <end position="74"/>
    </location>
</feature>